<dbReference type="Gene3D" id="3.40.50.850">
    <property type="entry name" value="Isochorismatase-like"/>
    <property type="match status" value="1"/>
</dbReference>
<evidence type="ECO:0000313" key="2">
    <source>
        <dbReference type="EMBL" id="ATY84698.1"/>
    </source>
</evidence>
<dbReference type="EMBL" id="CP024955">
    <property type="protein sequence ID" value="ATY84698.1"/>
    <property type="molecule type" value="Genomic_DNA"/>
</dbReference>
<dbReference type="Pfam" id="PF00857">
    <property type="entry name" value="Isochorismatase"/>
    <property type="match status" value="1"/>
</dbReference>
<keyword evidence="3" id="KW-1185">Reference proteome</keyword>
<dbReference type="OrthoDB" id="9785724at2"/>
<protein>
    <recommendedName>
        <fullName evidence="1">Isochorismatase-like domain-containing protein</fullName>
    </recommendedName>
</protein>
<dbReference type="InterPro" id="IPR000868">
    <property type="entry name" value="Isochorismatase-like_dom"/>
</dbReference>
<proteinExistence type="predicted"/>
<dbReference type="AlphaFoldDB" id="A0A2K8N5T9"/>
<dbReference type="Proteomes" id="UP000231932">
    <property type="component" value="Chromosome"/>
</dbReference>
<dbReference type="InterPro" id="IPR036380">
    <property type="entry name" value="Isochorismatase-like_sf"/>
</dbReference>
<reference evidence="3" key="1">
    <citation type="submission" date="2017-11" db="EMBL/GenBank/DDBJ databases">
        <title>Complete Genome Sequence of Kyrpidia sp. Strain EA-1, a thermophilic, hydrogen-oxidizing Bacterium, isolated from the Azores.</title>
        <authorList>
            <person name="Reiner J.E."/>
            <person name="Lapp C.J."/>
            <person name="Bunk B."/>
            <person name="Gescher J."/>
        </authorList>
    </citation>
    <scope>NUCLEOTIDE SEQUENCE [LARGE SCALE GENOMIC DNA]</scope>
    <source>
        <strain evidence="3">EA-1</strain>
    </source>
</reference>
<organism evidence="2 3">
    <name type="scientific">Kyrpidia spormannii</name>
    <dbReference type="NCBI Taxonomy" id="2055160"/>
    <lineage>
        <taxon>Bacteria</taxon>
        <taxon>Bacillati</taxon>
        <taxon>Bacillota</taxon>
        <taxon>Bacilli</taxon>
        <taxon>Bacillales</taxon>
        <taxon>Alicyclobacillaceae</taxon>
        <taxon>Kyrpidia</taxon>
    </lineage>
</organism>
<feature type="domain" description="Isochorismatase-like" evidence="1">
    <location>
        <begin position="12"/>
        <end position="148"/>
    </location>
</feature>
<dbReference type="KEGG" id="kyr:CVV65_06955"/>
<sequence length="165" mass="18724">MAEKGREAMKKALLITDVQEDFLGNTLDYIETLCQKYLDEHGHEYDLIILTHWVHEDNRGEDTLLLHHDKAVVVEKTTYSALNPEVRDHLEKARIEEVHLAGVDSETTILATMFALTDAGYKVKILQRLCGSYFTHGSNTMAMKVMGQVLGHENILNVGGDRVWM</sequence>
<accession>A0A2K8N5T9</accession>
<evidence type="ECO:0000313" key="3">
    <source>
        <dbReference type="Proteomes" id="UP000231932"/>
    </source>
</evidence>
<gene>
    <name evidence="2" type="ORF">CVV65_06955</name>
</gene>
<dbReference type="SUPFAM" id="SSF52499">
    <property type="entry name" value="Isochorismatase-like hydrolases"/>
    <property type="match status" value="1"/>
</dbReference>
<name>A0A2K8N5T9_9BACL</name>
<evidence type="ECO:0000259" key="1">
    <source>
        <dbReference type="Pfam" id="PF00857"/>
    </source>
</evidence>